<dbReference type="Gene3D" id="2.40.70.10">
    <property type="entry name" value="Acid Proteases"/>
    <property type="match status" value="1"/>
</dbReference>
<name>A0A392P348_9FABA</name>
<dbReference type="EMBL" id="LXQA010060993">
    <property type="protein sequence ID" value="MCI06182.1"/>
    <property type="molecule type" value="Genomic_DNA"/>
</dbReference>
<dbReference type="InterPro" id="IPR021109">
    <property type="entry name" value="Peptidase_aspartic_dom_sf"/>
</dbReference>
<reference evidence="1 2" key="1">
    <citation type="journal article" date="2018" name="Front. Plant Sci.">
        <title>Red Clover (Trifolium pratense) and Zigzag Clover (T. medium) - A Picture of Genomic Similarities and Differences.</title>
        <authorList>
            <person name="Dluhosova J."/>
            <person name="Istvanek J."/>
            <person name="Nedelnik J."/>
            <person name="Repkova J."/>
        </authorList>
    </citation>
    <scope>NUCLEOTIDE SEQUENCE [LARGE SCALE GENOMIC DNA]</scope>
    <source>
        <strain evidence="2">cv. 10/8</strain>
        <tissue evidence="1">Leaf</tissue>
    </source>
</reference>
<protein>
    <submittedName>
        <fullName evidence="1">Mutant gag-pol polyprotein</fullName>
    </submittedName>
</protein>
<sequence>MDQEIPSGELLMMRRMLGNLVKEEEDTTQRENLFHTRCLVQGKACSLIIDGGNCTNVASTRLVAKLNLETKPHPKPYKLQWLNKSVEMVVNRQLE</sequence>
<comment type="caution">
    <text evidence="1">The sequence shown here is derived from an EMBL/GenBank/DDBJ whole genome shotgun (WGS) entry which is preliminary data.</text>
</comment>
<organism evidence="1 2">
    <name type="scientific">Trifolium medium</name>
    <dbReference type="NCBI Taxonomy" id="97028"/>
    <lineage>
        <taxon>Eukaryota</taxon>
        <taxon>Viridiplantae</taxon>
        <taxon>Streptophyta</taxon>
        <taxon>Embryophyta</taxon>
        <taxon>Tracheophyta</taxon>
        <taxon>Spermatophyta</taxon>
        <taxon>Magnoliopsida</taxon>
        <taxon>eudicotyledons</taxon>
        <taxon>Gunneridae</taxon>
        <taxon>Pentapetalae</taxon>
        <taxon>rosids</taxon>
        <taxon>fabids</taxon>
        <taxon>Fabales</taxon>
        <taxon>Fabaceae</taxon>
        <taxon>Papilionoideae</taxon>
        <taxon>50 kb inversion clade</taxon>
        <taxon>NPAAA clade</taxon>
        <taxon>Hologalegina</taxon>
        <taxon>IRL clade</taxon>
        <taxon>Trifolieae</taxon>
        <taxon>Trifolium</taxon>
    </lineage>
</organism>
<dbReference type="PANTHER" id="PTHR35046:SF26">
    <property type="entry name" value="RNA-DIRECTED DNA POLYMERASE"/>
    <property type="match status" value="1"/>
</dbReference>
<evidence type="ECO:0000313" key="1">
    <source>
        <dbReference type="EMBL" id="MCI06182.1"/>
    </source>
</evidence>
<proteinExistence type="predicted"/>
<dbReference type="Proteomes" id="UP000265520">
    <property type="component" value="Unassembled WGS sequence"/>
</dbReference>
<accession>A0A392P348</accession>
<keyword evidence="2" id="KW-1185">Reference proteome</keyword>
<evidence type="ECO:0000313" key="2">
    <source>
        <dbReference type="Proteomes" id="UP000265520"/>
    </source>
</evidence>
<feature type="non-terminal residue" evidence="1">
    <location>
        <position position="95"/>
    </location>
</feature>
<dbReference type="AlphaFoldDB" id="A0A392P348"/>
<dbReference type="PANTHER" id="PTHR35046">
    <property type="entry name" value="ZINC KNUCKLE (CCHC-TYPE) FAMILY PROTEIN"/>
    <property type="match status" value="1"/>
</dbReference>